<dbReference type="EMBL" id="PFMR01000115">
    <property type="protein sequence ID" value="PIZ17468.1"/>
    <property type="molecule type" value="Genomic_DNA"/>
</dbReference>
<evidence type="ECO:0000313" key="4">
    <source>
        <dbReference type="Proteomes" id="UP000229307"/>
    </source>
</evidence>
<dbReference type="GO" id="GO:0003677">
    <property type="term" value="F:DNA binding"/>
    <property type="evidence" value="ECO:0007669"/>
    <property type="project" value="UniProtKB-KW"/>
</dbReference>
<evidence type="ECO:0000313" key="3">
    <source>
        <dbReference type="EMBL" id="PIZ17468.1"/>
    </source>
</evidence>
<gene>
    <name evidence="3" type="ORF">COY52_04540</name>
</gene>
<evidence type="ECO:0000256" key="1">
    <source>
        <dbReference type="SAM" id="Coils"/>
    </source>
</evidence>
<dbReference type="Pfam" id="PF10543">
    <property type="entry name" value="ORF6N"/>
    <property type="match status" value="1"/>
</dbReference>
<feature type="coiled-coil region" evidence="1">
    <location>
        <begin position="119"/>
        <end position="153"/>
    </location>
</feature>
<name>A0A2M7SD73_9BACT</name>
<keyword evidence="3" id="KW-0238">DNA-binding</keyword>
<dbReference type="InterPro" id="IPR018873">
    <property type="entry name" value="KilA-N_DNA-bd_domain"/>
</dbReference>
<protein>
    <submittedName>
        <fullName evidence="3">DNA-binding protein</fullName>
    </submittedName>
</protein>
<comment type="caution">
    <text evidence="3">The sequence shown here is derived from an EMBL/GenBank/DDBJ whole genome shotgun (WGS) entry which is preliminary data.</text>
</comment>
<dbReference type="AlphaFoldDB" id="A0A2M7SD73"/>
<sequence>MKAIIPQEIIEQKIFMIRGHKVIFDRDLAMLYGVPTKVFNQAVKRNKQRFPKDFMFQLSKTELENWRSQFVTSNSSAKMGLRRPPYVFTEQGVAMLSSVLNSERAIQVNIAIMRAFVKLKEMLSTHKELAFKLRELERKIEKHDEEITDIFNAIRQMMIVEEKPKKQIGFKVD</sequence>
<feature type="domain" description="KilA-N DNA-binding" evidence="2">
    <location>
        <begin position="12"/>
        <end position="99"/>
    </location>
</feature>
<reference evidence="4" key="1">
    <citation type="submission" date="2017-09" db="EMBL/GenBank/DDBJ databases">
        <title>Depth-based differentiation of microbial function through sediment-hosted aquifers and enrichment of novel symbionts in the deep terrestrial subsurface.</title>
        <authorList>
            <person name="Probst A.J."/>
            <person name="Ladd B."/>
            <person name="Jarett J.K."/>
            <person name="Geller-Mcgrath D.E."/>
            <person name="Sieber C.M.K."/>
            <person name="Emerson J.B."/>
            <person name="Anantharaman K."/>
            <person name="Thomas B.C."/>
            <person name="Malmstrom R."/>
            <person name="Stieglmeier M."/>
            <person name="Klingl A."/>
            <person name="Woyke T."/>
            <person name="Ryan C.M."/>
            <person name="Banfield J.F."/>
        </authorList>
    </citation>
    <scope>NUCLEOTIDE SEQUENCE [LARGE SCALE GENOMIC DNA]</scope>
</reference>
<keyword evidence="1" id="KW-0175">Coiled coil</keyword>
<accession>A0A2M7SD73</accession>
<dbReference type="Proteomes" id="UP000229307">
    <property type="component" value="Unassembled WGS sequence"/>
</dbReference>
<organism evidence="3 4">
    <name type="scientific">Candidatus Desantisbacteria bacterium CG_4_10_14_0_8_um_filter_48_22</name>
    <dbReference type="NCBI Taxonomy" id="1974543"/>
    <lineage>
        <taxon>Bacteria</taxon>
        <taxon>Candidatus Desantisiibacteriota</taxon>
    </lineage>
</organism>
<evidence type="ECO:0000259" key="2">
    <source>
        <dbReference type="Pfam" id="PF10543"/>
    </source>
</evidence>
<proteinExistence type="predicted"/>